<dbReference type="Proteomes" id="UP001552299">
    <property type="component" value="Unassembled WGS sequence"/>
</dbReference>
<protein>
    <submittedName>
        <fullName evidence="1">Uncharacterized protein</fullName>
    </submittedName>
</protein>
<dbReference type="AlphaFoldDB" id="A0ABD0VIL8"/>
<name>A0ABD0VIL8_DENTH</name>
<reference evidence="1 2" key="1">
    <citation type="journal article" date="2024" name="Plant Biotechnol. J.">
        <title>Dendrobium thyrsiflorum genome and its molecular insights into genes involved in important horticultural traits.</title>
        <authorList>
            <person name="Chen B."/>
            <person name="Wang J.Y."/>
            <person name="Zheng P.J."/>
            <person name="Li K.L."/>
            <person name="Liang Y.M."/>
            <person name="Chen X.F."/>
            <person name="Zhang C."/>
            <person name="Zhao X."/>
            <person name="He X."/>
            <person name="Zhang G.Q."/>
            <person name="Liu Z.J."/>
            <person name="Xu Q."/>
        </authorList>
    </citation>
    <scope>NUCLEOTIDE SEQUENCE [LARGE SCALE GENOMIC DNA]</scope>
    <source>
        <strain evidence="1">GZMU011</strain>
    </source>
</reference>
<accession>A0ABD0VIL8</accession>
<gene>
    <name evidence="1" type="ORF">M5K25_005497</name>
</gene>
<comment type="caution">
    <text evidence="1">The sequence shown here is derived from an EMBL/GenBank/DDBJ whole genome shotgun (WGS) entry which is preliminary data.</text>
</comment>
<organism evidence="1 2">
    <name type="scientific">Dendrobium thyrsiflorum</name>
    <name type="common">Pinecone-like raceme dendrobium</name>
    <name type="synonym">Orchid</name>
    <dbReference type="NCBI Taxonomy" id="117978"/>
    <lineage>
        <taxon>Eukaryota</taxon>
        <taxon>Viridiplantae</taxon>
        <taxon>Streptophyta</taxon>
        <taxon>Embryophyta</taxon>
        <taxon>Tracheophyta</taxon>
        <taxon>Spermatophyta</taxon>
        <taxon>Magnoliopsida</taxon>
        <taxon>Liliopsida</taxon>
        <taxon>Asparagales</taxon>
        <taxon>Orchidaceae</taxon>
        <taxon>Epidendroideae</taxon>
        <taxon>Malaxideae</taxon>
        <taxon>Dendrobiinae</taxon>
        <taxon>Dendrobium</taxon>
    </lineage>
</organism>
<evidence type="ECO:0000313" key="1">
    <source>
        <dbReference type="EMBL" id="KAL0924648.1"/>
    </source>
</evidence>
<keyword evidence="2" id="KW-1185">Reference proteome</keyword>
<sequence length="167" mass="17811">MTVKGRGRSCVARLGGGQGGGGEAGARRLVASATLIDSTVAILMLVYGGQLVINDQFYPTYYGGHNHSINVSINTSLEQLKLEVLRVLGHDATFFKVNMISRLPIVNGIIASPLIDDEVCSIALRNANTQLVIIYVEIESSGNALSKMSVPTTTQVEQCNSLSKVEC</sequence>
<dbReference type="EMBL" id="JANQDX010000005">
    <property type="protein sequence ID" value="KAL0924648.1"/>
    <property type="molecule type" value="Genomic_DNA"/>
</dbReference>
<evidence type="ECO:0000313" key="2">
    <source>
        <dbReference type="Proteomes" id="UP001552299"/>
    </source>
</evidence>
<proteinExistence type="predicted"/>